<proteinExistence type="predicted"/>
<dbReference type="PATRIC" id="fig|512565.3.peg.5719"/>
<evidence type="ECO:0000313" key="1">
    <source>
        <dbReference type="EMBL" id="BAL90942.1"/>
    </source>
</evidence>
<dbReference type="AlphaFoldDB" id="I0HD55"/>
<sequence length="39" mass="4231">MAQGDVVLTMDYRKAQNTTDEANFRSTLLAAAAELDEIG</sequence>
<reference evidence="1 2" key="1">
    <citation type="submission" date="2012-02" db="EMBL/GenBank/DDBJ databases">
        <title>Complete genome sequence of Actinoplanes missouriensis 431 (= NBRC 102363).</title>
        <authorList>
            <person name="Ohnishi Y."/>
            <person name="Ishikawa J."/>
            <person name="Sekine M."/>
            <person name="Hosoyama A."/>
            <person name="Harada T."/>
            <person name="Narita H."/>
            <person name="Hata T."/>
            <person name="Konno Y."/>
            <person name="Tutikane K."/>
            <person name="Fujita N."/>
            <person name="Horinouchi S."/>
            <person name="Hayakawa M."/>
        </authorList>
    </citation>
    <scope>NUCLEOTIDE SEQUENCE [LARGE SCALE GENOMIC DNA]</scope>
    <source>
        <strain evidence="2">ATCC 14538 / DSM 43046 / CBS 188.64 / JCM 3121 / NBRC 102363 / NCIMB 12654 / NRRL B-3342 / UNCC 431</strain>
    </source>
</reference>
<accession>I0HD55</accession>
<keyword evidence="2" id="KW-1185">Reference proteome</keyword>
<dbReference type="Proteomes" id="UP000007882">
    <property type="component" value="Chromosome"/>
</dbReference>
<name>I0HD55_ACTM4</name>
<gene>
    <name evidence="1" type="ordered locus">AMIS_57220</name>
</gene>
<dbReference type="EMBL" id="AP012319">
    <property type="protein sequence ID" value="BAL90942.1"/>
    <property type="molecule type" value="Genomic_DNA"/>
</dbReference>
<organism evidence="1 2">
    <name type="scientific">Actinoplanes missouriensis (strain ATCC 14538 / DSM 43046 / CBS 188.64 / JCM 3121 / NBRC 102363 / NCIMB 12654 / NRRL B-3342 / UNCC 431)</name>
    <dbReference type="NCBI Taxonomy" id="512565"/>
    <lineage>
        <taxon>Bacteria</taxon>
        <taxon>Bacillati</taxon>
        <taxon>Actinomycetota</taxon>
        <taxon>Actinomycetes</taxon>
        <taxon>Micromonosporales</taxon>
        <taxon>Micromonosporaceae</taxon>
        <taxon>Actinoplanes</taxon>
    </lineage>
</organism>
<dbReference type="HOGENOM" id="CLU_3303434_0_0_11"/>
<protein>
    <submittedName>
        <fullName evidence="1">Uncharacterized protein</fullName>
    </submittedName>
</protein>
<evidence type="ECO:0000313" key="2">
    <source>
        <dbReference type="Proteomes" id="UP000007882"/>
    </source>
</evidence>
<dbReference type="KEGG" id="ams:AMIS_57220"/>